<sequence>MLLMNNETVFFNPGDAIANSRDFREARRSAEIFKTERPTERKIVIAEADGKELFAVYYADTQKTAEAGGTAHHIKDEL</sequence>
<protein>
    <submittedName>
        <fullName evidence="1">Uncharacterized protein</fullName>
    </submittedName>
</protein>
<proteinExistence type="predicted"/>
<dbReference type="AlphaFoldDB" id="A0A0R1GVC7"/>
<dbReference type="EMBL" id="AZCV01000002">
    <property type="protein sequence ID" value="KRK38198.1"/>
    <property type="molecule type" value="Genomic_DNA"/>
</dbReference>
<dbReference type="Proteomes" id="UP000050909">
    <property type="component" value="Unassembled WGS sequence"/>
</dbReference>
<evidence type="ECO:0000313" key="1">
    <source>
        <dbReference type="EMBL" id="KRK38198.1"/>
    </source>
</evidence>
<gene>
    <name evidence="1" type="ORF">FC62_GL000977</name>
</gene>
<keyword evidence="2" id="KW-1185">Reference proteome</keyword>
<comment type="caution">
    <text evidence="1">The sequence shown here is derived from an EMBL/GenBank/DDBJ whole genome shotgun (WGS) entry which is preliminary data.</text>
</comment>
<reference evidence="1 2" key="1">
    <citation type="journal article" date="2015" name="Genome Announc.">
        <title>Expanding the biotechnology potential of lactobacilli through comparative genomics of 213 strains and associated genera.</title>
        <authorList>
            <person name="Sun Z."/>
            <person name="Harris H.M."/>
            <person name="McCann A."/>
            <person name="Guo C."/>
            <person name="Argimon S."/>
            <person name="Zhang W."/>
            <person name="Yang X."/>
            <person name="Jeffery I.B."/>
            <person name="Cooney J.C."/>
            <person name="Kagawa T.F."/>
            <person name="Liu W."/>
            <person name="Song Y."/>
            <person name="Salvetti E."/>
            <person name="Wrobel A."/>
            <person name="Rasinkangas P."/>
            <person name="Parkhill J."/>
            <person name="Rea M.C."/>
            <person name="O'Sullivan O."/>
            <person name="Ritari J."/>
            <person name="Douillard F.P."/>
            <person name="Paul Ross R."/>
            <person name="Yang R."/>
            <person name="Briner A.E."/>
            <person name="Felis G.E."/>
            <person name="de Vos W.M."/>
            <person name="Barrangou R."/>
            <person name="Klaenhammer T.R."/>
            <person name="Caufield P.W."/>
            <person name="Cui Y."/>
            <person name="Zhang H."/>
            <person name="O'Toole P.W."/>
        </authorList>
    </citation>
    <scope>NUCLEOTIDE SEQUENCE [LARGE SCALE GENOMIC DNA]</scope>
    <source>
        <strain evidence="1 2">DSM 20534</strain>
    </source>
</reference>
<organism evidence="1 2">
    <name type="scientific">Amylolactobacillus amylotrophicus DSM 20534</name>
    <dbReference type="NCBI Taxonomy" id="1423722"/>
    <lineage>
        <taxon>Bacteria</taxon>
        <taxon>Bacillati</taxon>
        <taxon>Bacillota</taxon>
        <taxon>Bacilli</taxon>
        <taxon>Lactobacillales</taxon>
        <taxon>Lactobacillaceae</taxon>
        <taxon>Amylolactobacillus</taxon>
    </lineage>
</organism>
<accession>A0A0R1GVC7</accession>
<dbReference type="PATRIC" id="fig|1423722.3.peg.994"/>
<name>A0A0R1GVC7_9LACO</name>
<evidence type="ECO:0000313" key="2">
    <source>
        <dbReference type="Proteomes" id="UP000050909"/>
    </source>
</evidence>